<evidence type="ECO:0000256" key="3">
    <source>
        <dbReference type="SAM" id="MobiDB-lite"/>
    </source>
</evidence>
<comment type="caution">
    <text evidence="4">The sequence shown here is derived from an EMBL/GenBank/DDBJ whole genome shotgun (WGS) entry which is preliminary data.</text>
</comment>
<evidence type="ECO:0000313" key="4">
    <source>
        <dbReference type="EMBL" id="GMH19315.1"/>
    </source>
</evidence>
<name>A0AAD3SY55_NEPGR</name>
<evidence type="ECO:0000256" key="2">
    <source>
        <dbReference type="ARBA" id="ARBA00047984"/>
    </source>
</evidence>
<proteinExistence type="predicted"/>
<feature type="region of interest" description="Disordered" evidence="3">
    <location>
        <begin position="1"/>
        <end position="34"/>
    </location>
</feature>
<accession>A0AAD3SY55</accession>
<evidence type="ECO:0000256" key="1">
    <source>
        <dbReference type="ARBA" id="ARBA00012552"/>
    </source>
</evidence>
<keyword evidence="5" id="KW-1185">Reference proteome</keyword>
<dbReference type="SUPFAM" id="SSF52540">
    <property type="entry name" value="P-loop containing nucleoside triphosphate hydrolases"/>
    <property type="match status" value="1"/>
</dbReference>
<dbReference type="GO" id="GO:0071013">
    <property type="term" value="C:catalytic step 2 spliceosome"/>
    <property type="evidence" value="ECO:0007669"/>
    <property type="project" value="TreeGrafter"/>
</dbReference>
<comment type="catalytic activity">
    <reaction evidence="2">
        <text>ATP + H2O = ADP + phosphate + H(+)</text>
        <dbReference type="Rhea" id="RHEA:13065"/>
        <dbReference type="ChEBI" id="CHEBI:15377"/>
        <dbReference type="ChEBI" id="CHEBI:15378"/>
        <dbReference type="ChEBI" id="CHEBI:30616"/>
        <dbReference type="ChEBI" id="CHEBI:43474"/>
        <dbReference type="ChEBI" id="CHEBI:456216"/>
        <dbReference type="EC" id="3.6.4.13"/>
    </reaction>
</comment>
<reference evidence="4" key="1">
    <citation type="submission" date="2023-05" db="EMBL/GenBank/DDBJ databases">
        <title>Nepenthes gracilis genome sequencing.</title>
        <authorList>
            <person name="Fukushima K."/>
        </authorList>
    </citation>
    <scope>NUCLEOTIDE SEQUENCE</scope>
    <source>
        <strain evidence="4">SING2019-196</strain>
    </source>
</reference>
<gene>
    <name evidence="4" type="ORF">Nepgr_021156</name>
</gene>
<dbReference type="PANTHER" id="PTHR18934">
    <property type="entry name" value="ATP-DEPENDENT RNA HELICASE"/>
    <property type="match status" value="1"/>
</dbReference>
<dbReference type="EMBL" id="BSYO01000020">
    <property type="protein sequence ID" value="GMH19315.1"/>
    <property type="molecule type" value="Genomic_DNA"/>
</dbReference>
<organism evidence="4 5">
    <name type="scientific">Nepenthes gracilis</name>
    <name type="common">Slender pitcher plant</name>
    <dbReference type="NCBI Taxonomy" id="150966"/>
    <lineage>
        <taxon>Eukaryota</taxon>
        <taxon>Viridiplantae</taxon>
        <taxon>Streptophyta</taxon>
        <taxon>Embryophyta</taxon>
        <taxon>Tracheophyta</taxon>
        <taxon>Spermatophyta</taxon>
        <taxon>Magnoliopsida</taxon>
        <taxon>eudicotyledons</taxon>
        <taxon>Gunneridae</taxon>
        <taxon>Pentapetalae</taxon>
        <taxon>Caryophyllales</taxon>
        <taxon>Nepenthaceae</taxon>
        <taxon>Nepenthes</taxon>
    </lineage>
</organism>
<evidence type="ECO:0000313" key="5">
    <source>
        <dbReference type="Proteomes" id="UP001279734"/>
    </source>
</evidence>
<dbReference type="GO" id="GO:0003724">
    <property type="term" value="F:RNA helicase activity"/>
    <property type="evidence" value="ECO:0007669"/>
    <property type="project" value="UniProtKB-EC"/>
</dbReference>
<protein>
    <recommendedName>
        <fullName evidence="1">RNA helicase</fullName>
        <ecNumber evidence="1">3.6.4.13</ecNumber>
    </recommendedName>
</protein>
<sequence length="173" mass="18784">MQGSAGDEVQPSRTFPTNAQPSSSGAAATAPLVATPSLPLENTTTVAQRPSQTPQSTARHQTRSCYFLANCPSLYIQEERKTLPIYPYRHDLLKAIHDHQALIILGETGSEKPTQIPQYLHKAGYTKRGKVGCTQPRRVAAMGVAARVSQEMGVRLGQEVSLHLLLYHVAIGV</sequence>
<dbReference type="GO" id="GO:0003723">
    <property type="term" value="F:RNA binding"/>
    <property type="evidence" value="ECO:0007669"/>
    <property type="project" value="TreeGrafter"/>
</dbReference>
<dbReference type="InterPro" id="IPR027417">
    <property type="entry name" value="P-loop_NTPase"/>
</dbReference>
<feature type="compositionally biased region" description="Polar residues" evidence="3">
    <location>
        <begin position="11"/>
        <end position="26"/>
    </location>
</feature>
<dbReference type="Proteomes" id="UP001279734">
    <property type="component" value="Unassembled WGS sequence"/>
</dbReference>
<dbReference type="AlphaFoldDB" id="A0AAD3SY55"/>
<dbReference type="EC" id="3.6.4.13" evidence="1"/>
<dbReference type="PANTHER" id="PTHR18934:SF83">
    <property type="entry name" value="PRE-MRNA-SPLICING FACTOR ATP-DEPENDENT RNA HELICASE DHX16"/>
    <property type="match status" value="1"/>
</dbReference>
<dbReference type="Gene3D" id="3.40.50.300">
    <property type="entry name" value="P-loop containing nucleotide triphosphate hydrolases"/>
    <property type="match status" value="1"/>
</dbReference>